<sequence length="127" mass="13930">MHDTPMHLSMFAEYEQLAEDVRTAQRRMADVRATADSDDGLVSATVGGGGELVELWLDPRIYRAPDSAALAADILDTVRQAARLAQQECLTIVSAFMPPDVDVDTADLRFDPLLRELDRQVAGGESR</sequence>
<dbReference type="InterPro" id="IPR036894">
    <property type="entry name" value="YbaB-like_sf"/>
</dbReference>
<dbReference type="GO" id="GO:0003677">
    <property type="term" value="F:DNA binding"/>
    <property type="evidence" value="ECO:0007669"/>
    <property type="project" value="InterPro"/>
</dbReference>
<proteinExistence type="predicted"/>
<evidence type="ECO:0000313" key="2">
    <source>
        <dbReference type="Proteomes" id="UP000295680"/>
    </source>
</evidence>
<accession>A0A4R2J854</accession>
<dbReference type="Pfam" id="PF02575">
    <property type="entry name" value="YbaB_DNA_bd"/>
    <property type="match status" value="1"/>
</dbReference>
<name>A0A4R2J854_9PSEU</name>
<dbReference type="EMBL" id="SLWS01000008">
    <property type="protein sequence ID" value="TCO54784.1"/>
    <property type="molecule type" value="Genomic_DNA"/>
</dbReference>
<dbReference type="InterPro" id="IPR004401">
    <property type="entry name" value="YbaB/EbfC"/>
</dbReference>
<evidence type="ECO:0008006" key="3">
    <source>
        <dbReference type="Google" id="ProtNLM"/>
    </source>
</evidence>
<comment type="caution">
    <text evidence="1">The sequence shown here is derived from an EMBL/GenBank/DDBJ whole genome shotgun (WGS) entry which is preliminary data.</text>
</comment>
<keyword evidence="2" id="KW-1185">Reference proteome</keyword>
<protein>
    <recommendedName>
        <fullName evidence="3">YbaB/EbfC DNA-binding family protein</fullName>
    </recommendedName>
</protein>
<dbReference type="Gene3D" id="3.30.1310.10">
    <property type="entry name" value="Nucleoid-associated protein YbaB-like domain"/>
    <property type="match status" value="1"/>
</dbReference>
<organism evidence="1 2">
    <name type="scientific">Actinocrispum wychmicini</name>
    <dbReference type="NCBI Taxonomy" id="1213861"/>
    <lineage>
        <taxon>Bacteria</taxon>
        <taxon>Bacillati</taxon>
        <taxon>Actinomycetota</taxon>
        <taxon>Actinomycetes</taxon>
        <taxon>Pseudonocardiales</taxon>
        <taxon>Pseudonocardiaceae</taxon>
        <taxon>Actinocrispum</taxon>
    </lineage>
</organism>
<dbReference type="AlphaFoldDB" id="A0A4R2J854"/>
<evidence type="ECO:0000313" key="1">
    <source>
        <dbReference type="EMBL" id="TCO54784.1"/>
    </source>
</evidence>
<gene>
    <name evidence="1" type="ORF">EV192_10872</name>
</gene>
<dbReference type="RefSeq" id="WP_243727240.1">
    <property type="nucleotide sequence ID" value="NZ_SLWS01000008.1"/>
</dbReference>
<reference evidence="1 2" key="1">
    <citation type="submission" date="2019-03" db="EMBL/GenBank/DDBJ databases">
        <title>Genomic Encyclopedia of Type Strains, Phase IV (KMG-IV): sequencing the most valuable type-strain genomes for metagenomic binning, comparative biology and taxonomic classification.</title>
        <authorList>
            <person name="Goeker M."/>
        </authorList>
    </citation>
    <scope>NUCLEOTIDE SEQUENCE [LARGE SCALE GENOMIC DNA]</scope>
    <source>
        <strain evidence="1 2">DSM 45934</strain>
    </source>
</reference>
<dbReference type="SUPFAM" id="SSF82607">
    <property type="entry name" value="YbaB-like"/>
    <property type="match status" value="1"/>
</dbReference>
<dbReference type="Proteomes" id="UP000295680">
    <property type="component" value="Unassembled WGS sequence"/>
</dbReference>